<feature type="transmembrane region" description="Helical" evidence="1">
    <location>
        <begin position="44"/>
        <end position="68"/>
    </location>
</feature>
<keyword evidence="1" id="KW-0472">Membrane</keyword>
<organism evidence="2 3">
    <name type="scientific">Pedobacter quisquiliarum</name>
    <dbReference type="NCBI Taxonomy" id="1834438"/>
    <lineage>
        <taxon>Bacteria</taxon>
        <taxon>Pseudomonadati</taxon>
        <taxon>Bacteroidota</taxon>
        <taxon>Sphingobacteriia</taxon>
        <taxon>Sphingobacteriales</taxon>
        <taxon>Sphingobacteriaceae</taxon>
        <taxon>Pedobacter</taxon>
    </lineage>
</organism>
<dbReference type="Proteomes" id="UP000651668">
    <property type="component" value="Unassembled WGS sequence"/>
</dbReference>
<dbReference type="RefSeq" id="WP_188625162.1">
    <property type="nucleotide sequence ID" value="NZ_BMIL01000001.1"/>
</dbReference>
<gene>
    <name evidence="2" type="ORF">GCM10011387_04140</name>
</gene>
<dbReference type="InterPro" id="IPR025187">
    <property type="entry name" value="DUF4112"/>
</dbReference>
<dbReference type="Pfam" id="PF13430">
    <property type="entry name" value="DUF4112"/>
    <property type="match status" value="1"/>
</dbReference>
<accession>A0A916U0Z4</accession>
<dbReference type="PANTHER" id="PTHR35519">
    <property type="entry name" value="MEMBRANE PROTEINS"/>
    <property type="match status" value="1"/>
</dbReference>
<keyword evidence="1" id="KW-0812">Transmembrane</keyword>
<dbReference type="AlphaFoldDB" id="A0A916U0Z4"/>
<dbReference type="PANTHER" id="PTHR35519:SF2">
    <property type="entry name" value="PH DOMAIN PROTEIN"/>
    <property type="match status" value="1"/>
</dbReference>
<protein>
    <recommendedName>
        <fullName evidence="4">DUF4112 domain-containing protein</fullName>
    </recommendedName>
</protein>
<keyword evidence="1" id="KW-1133">Transmembrane helix</keyword>
<evidence type="ECO:0000256" key="1">
    <source>
        <dbReference type="SAM" id="Phobius"/>
    </source>
</evidence>
<sequence length="160" mass="17732">MAQNPYQSGIPHKPGTGWIKSVSYLMDEQFRLPGTRFRFGIDPIINLFPVLGDFTGFLISAGMLLAVARNGASSKLVALMSINILVDSIIGPIPVIGNIFDFYFKSNTRNLKLMQEYFVQGKHQGSGKNTIIIALIILVLILGLLIYGLIELSAWILSWF</sequence>
<dbReference type="EMBL" id="BMIL01000001">
    <property type="protein sequence ID" value="GGC53750.1"/>
    <property type="molecule type" value="Genomic_DNA"/>
</dbReference>
<evidence type="ECO:0000313" key="3">
    <source>
        <dbReference type="Proteomes" id="UP000651668"/>
    </source>
</evidence>
<feature type="transmembrane region" description="Helical" evidence="1">
    <location>
        <begin position="131"/>
        <end position="150"/>
    </location>
</feature>
<reference evidence="2" key="1">
    <citation type="journal article" date="2014" name="Int. J. Syst. Evol. Microbiol.">
        <title>Complete genome sequence of Corynebacterium casei LMG S-19264T (=DSM 44701T), isolated from a smear-ripened cheese.</title>
        <authorList>
            <consortium name="US DOE Joint Genome Institute (JGI-PGF)"/>
            <person name="Walter F."/>
            <person name="Albersmeier A."/>
            <person name="Kalinowski J."/>
            <person name="Ruckert C."/>
        </authorList>
    </citation>
    <scope>NUCLEOTIDE SEQUENCE</scope>
    <source>
        <strain evidence="2">CGMCC 1.15343</strain>
    </source>
</reference>
<name>A0A916U0Z4_9SPHI</name>
<comment type="caution">
    <text evidence="2">The sequence shown here is derived from an EMBL/GenBank/DDBJ whole genome shotgun (WGS) entry which is preliminary data.</text>
</comment>
<evidence type="ECO:0008006" key="4">
    <source>
        <dbReference type="Google" id="ProtNLM"/>
    </source>
</evidence>
<keyword evidence="3" id="KW-1185">Reference proteome</keyword>
<proteinExistence type="predicted"/>
<reference evidence="2" key="2">
    <citation type="submission" date="2020-09" db="EMBL/GenBank/DDBJ databases">
        <authorList>
            <person name="Sun Q."/>
            <person name="Zhou Y."/>
        </authorList>
    </citation>
    <scope>NUCLEOTIDE SEQUENCE</scope>
    <source>
        <strain evidence="2">CGMCC 1.15343</strain>
    </source>
</reference>
<feature type="transmembrane region" description="Helical" evidence="1">
    <location>
        <begin position="80"/>
        <end position="104"/>
    </location>
</feature>
<evidence type="ECO:0000313" key="2">
    <source>
        <dbReference type="EMBL" id="GGC53750.1"/>
    </source>
</evidence>